<keyword evidence="3" id="KW-0862">Zinc</keyword>
<name>A0A284RC97_ARMOS</name>
<feature type="compositionally biased region" description="Polar residues" evidence="5">
    <location>
        <begin position="1236"/>
        <end position="1246"/>
    </location>
</feature>
<feature type="region of interest" description="Disordered" evidence="5">
    <location>
        <begin position="1212"/>
        <end position="1250"/>
    </location>
</feature>
<feature type="compositionally biased region" description="Pro residues" evidence="5">
    <location>
        <begin position="138"/>
        <end position="147"/>
    </location>
</feature>
<evidence type="ECO:0000313" key="8">
    <source>
        <dbReference type="Proteomes" id="UP000219338"/>
    </source>
</evidence>
<proteinExistence type="predicted"/>
<feature type="region of interest" description="Disordered" evidence="5">
    <location>
        <begin position="172"/>
        <end position="198"/>
    </location>
</feature>
<dbReference type="CDD" id="cd02340">
    <property type="entry name" value="ZZ_NBR1_like"/>
    <property type="match status" value="2"/>
</dbReference>
<feature type="compositionally biased region" description="Low complexity" evidence="5">
    <location>
        <begin position="1212"/>
        <end position="1224"/>
    </location>
</feature>
<dbReference type="AlphaFoldDB" id="A0A284RC97"/>
<dbReference type="Gene3D" id="2.60.40.10">
    <property type="entry name" value="Immunoglobulins"/>
    <property type="match status" value="1"/>
</dbReference>
<protein>
    <recommendedName>
        <fullName evidence="6">ZZ-type domain-containing protein</fullName>
    </recommendedName>
</protein>
<evidence type="ECO:0000256" key="3">
    <source>
        <dbReference type="ARBA" id="ARBA00022833"/>
    </source>
</evidence>
<gene>
    <name evidence="7" type="ORF">ARMOST_09716</name>
</gene>
<dbReference type="CDD" id="cd14947">
    <property type="entry name" value="NBR1_like"/>
    <property type="match status" value="1"/>
</dbReference>
<dbReference type="InterPro" id="IPR000433">
    <property type="entry name" value="Znf_ZZ"/>
</dbReference>
<keyword evidence="8" id="KW-1185">Reference proteome</keyword>
<dbReference type="PROSITE" id="PS50135">
    <property type="entry name" value="ZF_ZZ_2"/>
    <property type="match status" value="2"/>
</dbReference>
<keyword evidence="2 4" id="KW-0863">Zinc-finger</keyword>
<keyword evidence="1" id="KW-0479">Metal-binding</keyword>
<sequence>MFTVKATYRGETRKFTFTDTYAFPSFFQLYNQLYRVFPHLSHSYFLSKLLFSPNSSPSRILVAREVHNADEYKSAISNPSLAGRWPSPMLKFSVFDESPHKPPFAGDLGQMRWSNPNWEELSPRPRLSPDPLSSSLPPAQPPPNFAGIPPPPILFSSPARPQTLAPMDVDQFAFPSQPFPTRSPSPQPPHQPQWANQSQKQTSCCAVAQAKDDIRALMDTFKRDLDRILTATFGDNFLEQNMPSQPPQNCFGRPFVPPMPCMYHNCAKCFKLFQGPWQSCQKCARIVCNECYQHPHSPLLEGPCVNTLGSHPYKLERCAGCPKDWQAFDLTDPIPPMQPFAPMSFPPLPPPPPAPQGIPNLFAQPMQPFYTFNTMTPVTPFIPPMVPETPACVLPSLTPGPRVIQTPKLVETPAAPPAAPPTIHHDVLCDCCSKQIEGIRHKCLDCSGIYPSRTFIFPPKTFSDYDLCTKCITTGGAEQHDPFHEFWEVAEPGRVIISRVGSTAPPVPAPQVPTPAVTPAVHGATCDLCDSRIRGDRYKCVNCPDFDTCSLCYAITKEQHPHHTFVKISNPADYLRSNVFMGAMHMAVCNACNRSIYGVRYKCMHHECPDFDLCERCEAMPISVHPPNHPLLKMKSAATVIPTVYRVGQTTLIDVDADRGRSPLRLSTPLSYVTRSRSRSRSYDRGVLRNPSWAKAVPCPGGFPFALRTPSPLPSPPMAIPGALPAFTPMSPLMAPTSIPVPVADLPTPLPEANSPFLSPAASAYIPPCVTPPAERSPFMTPAYNPTYMTRSPSPPYHPAFNERLPLPDTAAMSLSGLARTPIPSSAFQSTAGSSTISATDGEVHSVKYPDVVPNSSSHLPSLFEQFRQRFYIDGDDFPSYGQTGIPDDSHYTIPLAREPSTKSNKASRPYPRLSFPELIHLMEPASPTSPTPETFMTPVNQPANIPNVDVAEVKSPVPQEEKPVQDVSPSLPPLPPRTFRQLSIPDLLISSQESLTSETVTLNDREKTLSPFSYDNLPAIVDAKADFVGDITAPDGQVFPPGAEFMKCWRMKNSGLNDWEESTQLMFVAGESFIRGSGAYVLSVGSVSAGDEVDVWTGELKAPEVPGRYIGYWRLKNGSTGQLFGDSIWIDVVVAEPHRQQMDVNEASEAPSSMTSSSVIVMPNAPESLQPLEVTQQQLERLSLSNPNPTSPVTAPSSVDVVSVAGSDESFSGASLVSAPSSDSSDEELWEDSRMNASTADSQRTAVPPRSNALDYVVLYDENSSSEDDA</sequence>
<dbReference type="PANTHER" id="PTHR20930">
    <property type="entry name" value="OVARIAN CARCINOMA ANTIGEN CA125-RELATED"/>
    <property type="match status" value="1"/>
</dbReference>
<dbReference type="Pfam" id="PF00569">
    <property type="entry name" value="ZZ"/>
    <property type="match status" value="2"/>
</dbReference>
<evidence type="ECO:0000256" key="1">
    <source>
        <dbReference type="ARBA" id="ARBA00022723"/>
    </source>
</evidence>
<dbReference type="Pfam" id="PF16158">
    <property type="entry name" value="N_BRCA1_IG"/>
    <property type="match status" value="1"/>
</dbReference>
<reference evidence="8" key="1">
    <citation type="journal article" date="2017" name="Nat. Ecol. Evol.">
        <title>Genome expansion and lineage-specific genetic innovations in the forest pathogenic fungi Armillaria.</title>
        <authorList>
            <person name="Sipos G."/>
            <person name="Prasanna A.N."/>
            <person name="Walter M.C."/>
            <person name="O'Connor E."/>
            <person name="Balint B."/>
            <person name="Krizsan K."/>
            <person name="Kiss B."/>
            <person name="Hess J."/>
            <person name="Varga T."/>
            <person name="Slot J."/>
            <person name="Riley R."/>
            <person name="Boka B."/>
            <person name="Rigling D."/>
            <person name="Barry K."/>
            <person name="Lee J."/>
            <person name="Mihaltcheva S."/>
            <person name="LaButti K."/>
            <person name="Lipzen A."/>
            <person name="Waldron R."/>
            <person name="Moloney N.M."/>
            <person name="Sperisen C."/>
            <person name="Kredics L."/>
            <person name="Vagvoelgyi C."/>
            <person name="Patrignani A."/>
            <person name="Fitzpatrick D."/>
            <person name="Nagy I."/>
            <person name="Doyle S."/>
            <person name="Anderson J.B."/>
            <person name="Grigoriev I.V."/>
            <person name="Gueldener U."/>
            <person name="Muensterkoetter M."/>
            <person name="Nagy L.G."/>
        </authorList>
    </citation>
    <scope>NUCLEOTIDE SEQUENCE [LARGE SCALE GENOMIC DNA]</scope>
    <source>
        <strain evidence="8">C18/9</strain>
    </source>
</reference>
<organism evidence="7 8">
    <name type="scientific">Armillaria ostoyae</name>
    <name type="common">Armillaria root rot fungus</name>
    <dbReference type="NCBI Taxonomy" id="47428"/>
    <lineage>
        <taxon>Eukaryota</taxon>
        <taxon>Fungi</taxon>
        <taxon>Dikarya</taxon>
        <taxon>Basidiomycota</taxon>
        <taxon>Agaricomycotina</taxon>
        <taxon>Agaricomycetes</taxon>
        <taxon>Agaricomycetidae</taxon>
        <taxon>Agaricales</taxon>
        <taxon>Marasmiineae</taxon>
        <taxon>Physalacriaceae</taxon>
        <taxon>Armillaria</taxon>
    </lineage>
</organism>
<feature type="region of interest" description="Disordered" evidence="5">
    <location>
        <begin position="115"/>
        <end position="147"/>
    </location>
</feature>
<dbReference type="InterPro" id="IPR032350">
    <property type="entry name" value="Nbr1_FW"/>
</dbReference>
<dbReference type="SUPFAM" id="SSF57850">
    <property type="entry name" value="RING/U-box"/>
    <property type="match status" value="3"/>
</dbReference>
<accession>A0A284RC97</accession>
<evidence type="ECO:0000313" key="7">
    <source>
        <dbReference type="EMBL" id="SJL06380.1"/>
    </source>
</evidence>
<feature type="domain" description="ZZ-type" evidence="6">
    <location>
        <begin position="584"/>
        <end position="639"/>
    </location>
</feature>
<dbReference type="OMA" id="CEAHPIP"/>
<dbReference type="STRING" id="47428.A0A284RC97"/>
<evidence type="ECO:0000256" key="5">
    <source>
        <dbReference type="SAM" id="MobiDB-lite"/>
    </source>
</evidence>
<dbReference type="PROSITE" id="PS01357">
    <property type="entry name" value="ZF_ZZ_1"/>
    <property type="match status" value="1"/>
</dbReference>
<evidence type="ECO:0000259" key="6">
    <source>
        <dbReference type="PROSITE" id="PS50135"/>
    </source>
</evidence>
<dbReference type="GO" id="GO:0008270">
    <property type="term" value="F:zinc ion binding"/>
    <property type="evidence" value="ECO:0007669"/>
    <property type="project" value="UniProtKB-KW"/>
</dbReference>
<dbReference type="Gene3D" id="3.30.60.90">
    <property type="match status" value="3"/>
</dbReference>
<evidence type="ECO:0000256" key="2">
    <source>
        <dbReference type="ARBA" id="ARBA00022771"/>
    </source>
</evidence>
<dbReference type="InterPro" id="IPR013783">
    <property type="entry name" value="Ig-like_fold"/>
</dbReference>
<evidence type="ECO:0000256" key="4">
    <source>
        <dbReference type="PROSITE-ProRule" id="PRU00228"/>
    </source>
</evidence>
<dbReference type="OrthoDB" id="661148at2759"/>
<feature type="compositionally biased region" description="Pro residues" evidence="5">
    <location>
        <begin position="177"/>
        <end position="191"/>
    </location>
</feature>
<dbReference type="SMART" id="SM00291">
    <property type="entry name" value="ZnF_ZZ"/>
    <property type="match status" value="3"/>
</dbReference>
<feature type="domain" description="ZZ-type" evidence="6">
    <location>
        <begin position="521"/>
        <end position="573"/>
    </location>
</feature>
<dbReference type="InterPro" id="IPR043145">
    <property type="entry name" value="Znf_ZZ_sf"/>
</dbReference>
<dbReference type="EMBL" id="FUEG01000007">
    <property type="protein sequence ID" value="SJL06380.1"/>
    <property type="molecule type" value="Genomic_DNA"/>
</dbReference>
<dbReference type="Proteomes" id="UP000219338">
    <property type="component" value="Unassembled WGS sequence"/>
</dbReference>
<dbReference type="PANTHER" id="PTHR20930:SF0">
    <property type="entry name" value="PROTEIN ILRUN"/>
    <property type="match status" value="1"/>
</dbReference>